<evidence type="ECO:0000256" key="6">
    <source>
        <dbReference type="RuleBase" id="RU003707"/>
    </source>
</evidence>
<comment type="function">
    <text evidence="1">Could possibly oxidize fatty acids using specific components.</text>
</comment>
<name>A0A2G3PJB0_WILMA</name>
<dbReference type="PANTHER" id="PTHR43459">
    <property type="entry name" value="ENOYL-COA HYDRATASE"/>
    <property type="match status" value="1"/>
</dbReference>
<dbReference type="RefSeq" id="WP_099384196.1">
    <property type="nucleotide sequence ID" value="NZ_PEBD01000010.1"/>
</dbReference>
<comment type="caution">
    <text evidence="7">The sequence shown here is derived from an EMBL/GenBank/DDBJ whole genome shotgun (WGS) entry which is preliminary data.</text>
</comment>
<evidence type="ECO:0000313" key="7">
    <source>
        <dbReference type="EMBL" id="PHV65898.1"/>
    </source>
</evidence>
<comment type="catalytic activity">
    <reaction evidence="4">
        <text>a (3S)-3-hydroxyacyl-CoA = a (2E)-enoyl-CoA + H2O</text>
        <dbReference type="Rhea" id="RHEA:16105"/>
        <dbReference type="ChEBI" id="CHEBI:15377"/>
        <dbReference type="ChEBI" id="CHEBI:57318"/>
        <dbReference type="ChEBI" id="CHEBI:58856"/>
        <dbReference type="EC" id="4.2.1.17"/>
    </reaction>
</comment>
<dbReference type="EMBL" id="PEBD01000010">
    <property type="protein sequence ID" value="PHV65898.1"/>
    <property type="molecule type" value="Genomic_DNA"/>
</dbReference>
<dbReference type="Proteomes" id="UP000225108">
    <property type="component" value="Unassembled WGS sequence"/>
</dbReference>
<accession>A0A2G3PJB0</accession>
<evidence type="ECO:0000256" key="5">
    <source>
        <dbReference type="ARBA" id="ARBA00023717"/>
    </source>
</evidence>
<keyword evidence="3" id="KW-0443">Lipid metabolism</keyword>
<dbReference type="CDD" id="cd06558">
    <property type="entry name" value="crotonase-like"/>
    <property type="match status" value="1"/>
</dbReference>
<comment type="catalytic activity">
    <reaction evidence="5">
        <text>a 4-saturated-(3S)-3-hydroxyacyl-CoA = a (3E)-enoyl-CoA + H2O</text>
        <dbReference type="Rhea" id="RHEA:20724"/>
        <dbReference type="ChEBI" id="CHEBI:15377"/>
        <dbReference type="ChEBI" id="CHEBI:58521"/>
        <dbReference type="ChEBI" id="CHEBI:137480"/>
        <dbReference type="EC" id="4.2.1.17"/>
    </reaction>
</comment>
<dbReference type="Gene3D" id="1.10.12.10">
    <property type="entry name" value="Lyase 2-enoyl-coa Hydratase, Chain A, domain 2"/>
    <property type="match status" value="1"/>
</dbReference>
<dbReference type="GO" id="GO:0006631">
    <property type="term" value="P:fatty acid metabolic process"/>
    <property type="evidence" value="ECO:0007669"/>
    <property type="project" value="UniProtKB-KW"/>
</dbReference>
<dbReference type="InterPro" id="IPR029045">
    <property type="entry name" value="ClpP/crotonase-like_dom_sf"/>
</dbReference>
<sequence>MTDTRPGSTVGSDSVQLSDDGVLRIAVASDKAGNSLDRGYFNRGTEVLLQVARGEIKAGAILLIGTGANFCAGGNVRDFAAADDRPDFLGGLAGDFHHFIRALVGADLPIVAAVHGWAAGAGMSLVTHSDVAIGGTSTKMRPAYIGIGLSPDGGLTWSLPRVVGTARARDIILTNRIVDAAGALELGLLSRIVEDDQVLATAEAAASAIAAGPWRALSATRALLTNSPTSTLSDQLDAEAASISALSGQPDGVEGVDAFVGKRKPDFSSINGK</sequence>
<evidence type="ECO:0000256" key="4">
    <source>
        <dbReference type="ARBA" id="ARBA00023709"/>
    </source>
</evidence>
<reference evidence="7 8" key="1">
    <citation type="submission" date="2017-10" db="EMBL/GenBank/DDBJ databases">
        <title>The draft genome sequence of Williamsia sp. BULT 1.1 isolated from the semi-arid grassland soils from South Africa.</title>
        <authorList>
            <person name="Kabwe M.H."/>
            <person name="Govender N."/>
            <person name="Mutseka Lunga P."/>
            <person name="Vikram S."/>
            <person name="Makhalanyane T.P."/>
        </authorList>
    </citation>
    <scope>NUCLEOTIDE SEQUENCE [LARGE SCALE GENOMIC DNA]</scope>
    <source>
        <strain evidence="7 8">BULT 1.1</strain>
    </source>
</reference>
<dbReference type="InterPro" id="IPR014748">
    <property type="entry name" value="Enoyl-CoA_hydra_C"/>
</dbReference>
<proteinExistence type="inferred from homology"/>
<gene>
    <name evidence="7" type="ORF">CSW57_19645</name>
</gene>
<dbReference type="GO" id="GO:0004300">
    <property type="term" value="F:enoyl-CoA hydratase activity"/>
    <property type="evidence" value="ECO:0007669"/>
    <property type="project" value="UniProtKB-EC"/>
</dbReference>
<evidence type="ECO:0000313" key="8">
    <source>
        <dbReference type="Proteomes" id="UP000225108"/>
    </source>
</evidence>
<dbReference type="SUPFAM" id="SSF52096">
    <property type="entry name" value="ClpP/crotonase"/>
    <property type="match status" value="1"/>
</dbReference>
<comment type="similarity">
    <text evidence="2 6">Belongs to the enoyl-CoA hydratase/isomerase family.</text>
</comment>
<dbReference type="InterPro" id="IPR018376">
    <property type="entry name" value="Enoyl-CoA_hyd/isom_CS"/>
</dbReference>
<keyword evidence="3" id="KW-0276">Fatty acid metabolism</keyword>
<dbReference type="PANTHER" id="PTHR43459:SF1">
    <property type="entry name" value="EG:BACN32G11.4 PROTEIN"/>
    <property type="match status" value="1"/>
</dbReference>
<dbReference type="AlphaFoldDB" id="A0A2G3PJB0"/>
<evidence type="ECO:0000256" key="2">
    <source>
        <dbReference type="ARBA" id="ARBA00005254"/>
    </source>
</evidence>
<evidence type="ECO:0000256" key="1">
    <source>
        <dbReference type="ARBA" id="ARBA00002994"/>
    </source>
</evidence>
<evidence type="ECO:0000256" key="3">
    <source>
        <dbReference type="ARBA" id="ARBA00022832"/>
    </source>
</evidence>
<dbReference type="Gene3D" id="3.90.226.10">
    <property type="entry name" value="2-enoyl-CoA Hydratase, Chain A, domain 1"/>
    <property type="match status" value="1"/>
</dbReference>
<dbReference type="Pfam" id="PF00378">
    <property type="entry name" value="ECH_1"/>
    <property type="match status" value="1"/>
</dbReference>
<organism evidence="7 8">
    <name type="scientific">Williamsia marianensis</name>
    <dbReference type="NCBI Taxonomy" id="85044"/>
    <lineage>
        <taxon>Bacteria</taxon>
        <taxon>Bacillati</taxon>
        <taxon>Actinomycetota</taxon>
        <taxon>Actinomycetes</taxon>
        <taxon>Mycobacteriales</taxon>
        <taxon>Nocardiaceae</taxon>
        <taxon>Williamsia</taxon>
    </lineage>
</organism>
<dbReference type="PROSITE" id="PS00166">
    <property type="entry name" value="ENOYL_COA_HYDRATASE"/>
    <property type="match status" value="1"/>
</dbReference>
<protein>
    <submittedName>
        <fullName evidence="7">Enoyl-CoA hydratase</fullName>
    </submittedName>
</protein>
<dbReference type="InterPro" id="IPR001753">
    <property type="entry name" value="Enoyl-CoA_hydra/iso"/>
</dbReference>